<proteinExistence type="inferred from homology"/>
<dbReference type="OrthoDB" id="367883at2"/>
<dbReference type="Gene3D" id="1.20.1600.10">
    <property type="entry name" value="Outer membrane efflux proteins (OEP)"/>
    <property type="match status" value="1"/>
</dbReference>
<dbReference type="GO" id="GO:0009279">
    <property type="term" value="C:cell outer membrane"/>
    <property type="evidence" value="ECO:0007669"/>
    <property type="project" value="UniProtKB-SubCell"/>
</dbReference>
<dbReference type="InterPro" id="IPR051906">
    <property type="entry name" value="TolC-like"/>
</dbReference>
<dbReference type="GO" id="GO:1990281">
    <property type="term" value="C:efflux pump complex"/>
    <property type="evidence" value="ECO:0007669"/>
    <property type="project" value="TreeGrafter"/>
</dbReference>
<sequence>MKKLVNIHKHKLLIVIIFLPFIVWSQEKKEFHTLEEVLAFAKETKVSFRNDVIQQDLAELTRKTAVGNAFNPRIPVSAQVIDNMNLQTNYIPAEVFGGLPGSFREITMGLQYVSTFSIQPQFDIINLGNISRIKLAKTNQELVANQQKINEWTIYDQLNGIYFNILSFQGQQQMVEQNIVIAKQILTIVNNRFEEGLVRKQDVNEAEVNLIRLQDQLSQLQFYIQIQQQNLALFFENEVNPILNQNIRDFDHKQILTEANNNLWVNHYQLREKVAEQEWKAAQKQQLPVLGFVSSFNWQNLSNESFFHPNSNWIRYNYVGLRLSWDLPTTVSKYSAVKEKKMQWQMAENDRIHFLRENETRNSNLLVEYEKTSSQLENFKKIQTLKEDTYQKYFDQYQENILPLDKLLTAQTDMLLSQLNVITALAGIGFSENKIIINNKF</sequence>
<keyword evidence="6" id="KW-0472">Membrane</keyword>
<dbReference type="GO" id="GO:0015288">
    <property type="term" value="F:porin activity"/>
    <property type="evidence" value="ECO:0007669"/>
    <property type="project" value="TreeGrafter"/>
</dbReference>
<gene>
    <name evidence="8" type="ORF">SAMN05421738_107180</name>
</gene>
<dbReference type="InterPro" id="IPR003423">
    <property type="entry name" value="OMP_efflux"/>
</dbReference>
<organism evidence="8 9">
    <name type="scientific">Algoriella xinjiangensis</name>
    <dbReference type="NCBI Taxonomy" id="684065"/>
    <lineage>
        <taxon>Bacteria</taxon>
        <taxon>Pseudomonadati</taxon>
        <taxon>Bacteroidota</taxon>
        <taxon>Flavobacteriia</taxon>
        <taxon>Flavobacteriales</taxon>
        <taxon>Weeksellaceae</taxon>
        <taxon>Algoriella</taxon>
    </lineage>
</organism>
<keyword evidence="9" id="KW-1185">Reference proteome</keyword>
<dbReference type="GO" id="GO:0015562">
    <property type="term" value="F:efflux transmembrane transporter activity"/>
    <property type="evidence" value="ECO:0007669"/>
    <property type="project" value="InterPro"/>
</dbReference>
<dbReference type="PANTHER" id="PTHR30026">
    <property type="entry name" value="OUTER MEMBRANE PROTEIN TOLC"/>
    <property type="match status" value="1"/>
</dbReference>
<keyword evidence="3" id="KW-0813">Transport</keyword>
<dbReference type="RefSeq" id="WP_092908229.1">
    <property type="nucleotide sequence ID" value="NZ_FOUZ01000007.1"/>
</dbReference>
<protein>
    <submittedName>
        <fullName evidence="8">Outer membrane factor, OMF family</fullName>
    </submittedName>
</protein>
<keyword evidence="4" id="KW-1134">Transmembrane beta strand</keyword>
<evidence type="ECO:0000313" key="9">
    <source>
        <dbReference type="Proteomes" id="UP000199149"/>
    </source>
</evidence>
<evidence type="ECO:0000313" key="8">
    <source>
        <dbReference type="EMBL" id="SFN17127.1"/>
    </source>
</evidence>
<evidence type="ECO:0000256" key="6">
    <source>
        <dbReference type="ARBA" id="ARBA00023136"/>
    </source>
</evidence>
<name>A0A1I4WUG7_9FLAO</name>
<evidence type="ECO:0000256" key="7">
    <source>
        <dbReference type="ARBA" id="ARBA00023237"/>
    </source>
</evidence>
<dbReference type="STRING" id="684065.SAMN05421738_107180"/>
<keyword evidence="5" id="KW-0812">Transmembrane</keyword>
<evidence type="ECO:0000256" key="2">
    <source>
        <dbReference type="ARBA" id="ARBA00007613"/>
    </source>
</evidence>
<dbReference type="AlphaFoldDB" id="A0A1I4WUG7"/>
<evidence type="ECO:0000256" key="5">
    <source>
        <dbReference type="ARBA" id="ARBA00022692"/>
    </source>
</evidence>
<dbReference type="Proteomes" id="UP000199149">
    <property type="component" value="Unassembled WGS sequence"/>
</dbReference>
<dbReference type="Pfam" id="PF02321">
    <property type="entry name" value="OEP"/>
    <property type="match status" value="1"/>
</dbReference>
<evidence type="ECO:0000256" key="3">
    <source>
        <dbReference type="ARBA" id="ARBA00022448"/>
    </source>
</evidence>
<dbReference type="PANTHER" id="PTHR30026:SF20">
    <property type="entry name" value="OUTER MEMBRANE PROTEIN TOLC"/>
    <property type="match status" value="1"/>
</dbReference>
<reference evidence="9" key="1">
    <citation type="submission" date="2016-10" db="EMBL/GenBank/DDBJ databases">
        <authorList>
            <person name="Varghese N."/>
            <person name="Submissions S."/>
        </authorList>
    </citation>
    <scope>NUCLEOTIDE SEQUENCE [LARGE SCALE GENOMIC DNA]</scope>
    <source>
        <strain evidence="9">XJ109</strain>
    </source>
</reference>
<dbReference type="EMBL" id="FOUZ01000007">
    <property type="protein sequence ID" value="SFN17127.1"/>
    <property type="molecule type" value="Genomic_DNA"/>
</dbReference>
<evidence type="ECO:0000256" key="4">
    <source>
        <dbReference type="ARBA" id="ARBA00022452"/>
    </source>
</evidence>
<comment type="similarity">
    <text evidence="2">Belongs to the outer membrane factor (OMF) (TC 1.B.17) family.</text>
</comment>
<comment type="subcellular location">
    <subcellularLocation>
        <location evidence="1">Cell outer membrane</location>
    </subcellularLocation>
</comment>
<evidence type="ECO:0000256" key="1">
    <source>
        <dbReference type="ARBA" id="ARBA00004442"/>
    </source>
</evidence>
<keyword evidence="7" id="KW-0998">Cell outer membrane</keyword>
<dbReference type="SUPFAM" id="SSF56954">
    <property type="entry name" value="Outer membrane efflux proteins (OEP)"/>
    <property type="match status" value="1"/>
</dbReference>
<accession>A0A1I4WUG7</accession>